<proteinExistence type="predicted"/>
<keyword evidence="4" id="KW-1133">Transmembrane helix</keyword>
<sequence>MKLSFIGIIYIILTIDINSLMINKAHGDSTIVLSMNNFCPESRFHCNNGECIPNKHICNGRRSCGDLSHYQKNKACFSMIHMNAYNATSCKNDFECSKGICLNRRYVCDSYKDCENGNDEKPELCSKHICQNHEFKCRYGGCIDEEYVCDDGKDCLDGSDEIPGECSKNLKIRSLIQNHAGFQFDYNDTTSISTTPKLTAQKISTLESTTEEITTAGNIISDTTTAKSPKKIAKCSHVSRANNGNNSLQSQYFYVLSSCIFIIHHLNNIFN</sequence>
<feature type="disulfide bond" evidence="9">
    <location>
        <begin position="96"/>
        <end position="114"/>
    </location>
</feature>
<feature type="chain" id="PRO_5041220806" evidence="10">
    <location>
        <begin position="28"/>
        <end position="271"/>
    </location>
</feature>
<dbReference type="PANTHER" id="PTHR22722">
    <property type="entry name" value="LOW-DENSITY LIPOPROTEIN RECEPTOR-RELATED PROTEIN 2-RELATED"/>
    <property type="match status" value="1"/>
</dbReference>
<evidence type="ECO:0000256" key="8">
    <source>
        <dbReference type="ARBA" id="ARBA00023180"/>
    </source>
</evidence>
<evidence type="ECO:0000313" key="12">
    <source>
        <dbReference type="Proteomes" id="UP001168990"/>
    </source>
</evidence>
<dbReference type="InterPro" id="IPR023415">
    <property type="entry name" value="LDLR_class-A_CS"/>
</dbReference>
<evidence type="ECO:0000256" key="2">
    <source>
        <dbReference type="ARBA" id="ARBA00022692"/>
    </source>
</evidence>
<comment type="caution">
    <text evidence="11">The sequence shown here is derived from an EMBL/GenBank/DDBJ whole genome shotgun (WGS) entry which is preliminary data.</text>
</comment>
<feature type="disulfide bond" evidence="9">
    <location>
        <begin position="46"/>
        <end position="64"/>
    </location>
</feature>
<keyword evidence="8" id="KW-0325">Glycoprotein</keyword>
<keyword evidence="2" id="KW-0812">Transmembrane</keyword>
<comment type="subcellular location">
    <subcellularLocation>
        <location evidence="1">Membrane</location>
        <topology evidence="1">Single-pass membrane protein</topology>
    </subcellularLocation>
</comment>
<reference evidence="11" key="1">
    <citation type="journal article" date="2023" name="bioRxiv">
        <title>Scaffold-level genome assemblies of two parasitoid biocontrol wasps reveal the parthenogenesis mechanism and an associated novel virus.</title>
        <authorList>
            <person name="Inwood S."/>
            <person name="Skelly J."/>
            <person name="Guhlin J."/>
            <person name="Harrop T."/>
            <person name="Goldson S."/>
            <person name="Dearden P."/>
        </authorList>
    </citation>
    <scope>NUCLEOTIDE SEQUENCE</scope>
    <source>
        <strain evidence="11">Irish</strain>
        <tissue evidence="11">Whole body</tissue>
    </source>
</reference>
<dbReference type="CDD" id="cd00112">
    <property type="entry name" value="LDLa"/>
    <property type="match status" value="3"/>
</dbReference>
<dbReference type="AlphaFoldDB" id="A0AA39EWA0"/>
<evidence type="ECO:0000256" key="10">
    <source>
        <dbReference type="SAM" id="SignalP"/>
    </source>
</evidence>
<organism evidence="11 12">
    <name type="scientific">Microctonus aethiopoides</name>
    <dbReference type="NCBI Taxonomy" id="144406"/>
    <lineage>
        <taxon>Eukaryota</taxon>
        <taxon>Metazoa</taxon>
        <taxon>Ecdysozoa</taxon>
        <taxon>Arthropoda</taxon>
        <taxon>Hexapoda</taxon>
        <taxon>Insecta</taxon>
        <taxon>Pterygota</taxon>
        <taxon>Neoptera</taxon>
        <taxon>Endopterygota</taxon>
        <taxon>Hymenoptera</taxon>
        <taxon>Apocrita</taxon>
        <taxon>Ichneumonoidea</taxon>
        <taxon>Braconidae</taxon>
        <taxon>Euphorinae</taxon>
        <taxon>Microctonus</taxon>
    </lineage>
</organism>
<comment type="caution">
    <text evidence="9">Lacks conserved residue(s) required for the propagation of feature annotation.</text>
</comment>
<name>A0AA39EWA0_9HYME</name>
<evidence type="ECO:0000256" key="6">
    <source>
        <dbReference type="ARBA" id="ARBA00023157"/>
    </source>
</evidence>
<accession>A0AA39EWA0</accession>
<dbReference type="EMBL" id="JAQQBS010001425">
    <property type="protein sequence ID" value="KAK0157934.1"/>
    <property type="molecule type" value="Genomic_DNA"/>
</dbReference>
<reference evidence="11" key="2">
    <citation type="submission" date="2023-03" db="EMBL/GenBank/DDBJ databases">
        <authorList>
            <person name="Inwood S.N."/>
            <person name="Skelly J.G."/>
            <person name="Guhlin J."/>
            <person name="Harrop T.W.R."/>
            <person name="Goldson S.G."/>
            <person name="Dearden P.K."/>
        </authorList>
    </citation>
    <scope>NUCLEOTIDE SEQUENCE</scope>
    <source>
        <strain evidence="11">Irish</strain>
        <tissue evidence="11">Whole body</tissue>
    </source>
</reference>
<dbReference type="Proteomes" id="UP001168990">
    <property type="component" value="Unassembled WGS sequence"/>
</dbReference>
<gene>
    <name evidence="11" type="ORF">PV328_011618</name>
</gene>
<dbReference type="PRINTS" id="PR00261">
    <property type="entry name" value="LDLRECEPTOR"/>
</dbReference>
<keyword evidence="3" id="KW-0677">Repeat</keyword>
<dbReference type="Gene3D" id="4.10.400.10">
    <property type="entry name" value="Low-density Lipoprotein Receptor"/>
    <property type="match status" value="3"/>
</dbReference>
<keyword evidence="12" id="KW-1185">Reference proteome</keyword>
<evidence type="ECO:0000256" key="9">
    <source>
        <dbReference type="PROSITE-ProRule" id="PRU00124"/>
    </source>
</evidence>
<evidence type="ECO:0000256" key="3">
    <source>
        <dbReference type="ARBA" id="ARBA00022737"/>
    </source>
</evidence>
<keyword evidence="7" id="KW-0675">Receptor</keyword>
<dbReference type="Pfam" id="PF00057">
    <property type="entry name" value="Ldl_recept_a"/>
    <property type="match status" value="3"/>
</dbReference>
<protein>
    <submittedName>
        <fullName evidence="11">Uncharacterized protein</fullName>
    </submittedName>
</protein>
<dbReference type="InterPro" id="IPR002172">
    <property type="entry name" value="LDrepeatLR_classA_rpt"/>
</dbReference>
<feature type="disulfide bond" evidence="9">
    <location>
        <begin position="39"/>
        <end position="51"/>
    </location>
</feature>
<dbReference type="GO" id="GO:0043235">
    <property type="term" value="C:receptor complex"/>
    <property type="evidence" value="ECO:0007669"/>
    <property type="project" value="TreeGrafter"/>
</dbReference>
<dbReference type="PROSITE" id="PS50068">
    <property type="entry name" value="LDLRA_2"/>
    <property type="match status" value="3"/>
</dbReference>
<dbReference type="SMART" id="SM00192">
    <property type="entry name" value="LDLa"/>
    <property type="match status" value="3"/>
</dbReference>
<evidence type="ECO:0000256" key="5">
    <source>
        <dbReference type="ARBA" id="ARBA00023136"/>
    </source>
</evidence>
<evidence type="ECO:0000313" key="11">
    <source>
        <dbReference type="EMBL" id="KAK0157934.1"/>
    </source>
</evidence>
<evidence type="ECO:0000256" key="1">
    <source>
        <dbReference type="ARBA" id="ARBA00004167"/>
    </source>
</evidence>
<feature type="disulfide bond" evidence="9">
    <location>
        <begin position="130"/>
        <end position="142"/>
    </location>
</feature>
<dbReference type="InterPro" id="IPR051221">
    <property type="entry name" value="LDLR-related"/>
</dbReference>
<dbReference type="GO" id="GO:0005886">
    <property type="term" value="C:plasma membrane"/>
    <property type="evidence" value="ECO:0007669"/>
    <property type="project" value="TreeGrafter"/>
</dbReference>
<evidence type="ECO:0000256" key="4">
    <source>
        <dbReference type="ARBA" id="ARBA00022989"/>
    </source>
</evidence>
<dbReference type="SUPFAM" id="SSF57424">
    <property type="entry name" value="LDL receptor-like module"/>
    <property type="match status" value="3"/>
</dbReference>
<keyword evidence="10" id="KW-0732">Signal</keyword>
<feature type="disulfide bond" evidence="9">
    <location>
        <begin position="137"/>
        <end position="155"/>
    </location>
</feature>
<evidence type="ECO:0000256" key="7">
    <source>
        <dbReference type="ARBA" id="ARBA00023170"/>
    </source>
</evidence>
<keyword evidence="5" id="KW-0472">Membrane</keyword>
<feature type="signal peptide" evidence="10">
    <location>
        <begin position="1"/>
        <end position="27"/>
    </location>
</feature>
<keyword evidence="6 9" id="KW-1015">Disulfide bond</keyword>
<dbReference type="InterPro" id="IPR036055">
    <property type="entry name" value="LDL_receptor-like_sf"/>
</dbReference>
<dbReference type="PROSITE" id="PS01209">
    <property type="entry name" value="LDLRA_1"/>
    <property type="match status" value="1"/>
</dbReference>